<dbReference type="WormBase" id="T11A5.6b">
    <property type="protein sequence ID" value="CE45824"/>
    <property type="gene ID" value="WBGene00011705"/>
    <property type="gene designation" value="clp-9"/>
</dbReference>
<dbReference type="RefSeq" id="NP_001256152.1">
    <property type="nucleotide sequence ID" value="NM_001269223.2"/>
</dbReference>
<dbReference type="GeneID" id="266916"/>
<evidence type="ECO:0000313" key="6">
    <source>
        <dbReference type="Proteomes" id="UP000001940"/>
    </source>
</evidence>
<keyword evidence="3" id="KW-0862">Zinc</keyword>
<dbReference type="EMBL" id="BX284605">
    <property type="protein sequence ID" value="CBZ42129.1"/>
    <property type="molecule type" value="Genomic_DNA"/>
</dbReference>
<evidence type="ECO:0000256" key="1">
    <source>
        <dbReference type="ARBA" id="ARBA00022723"/>
    </source>
</evidence>
<dbReference type="InterPro" id="IPR001876">
    <property type="entry name" value="Znf_RanBP2"/>
</dbReference>
<dbReference type="OrthoDB" id="424753at2759"/>
<dbReference type="CTD" id="266916"/>
<dbReference type="ExpressionAtlas" id="G5ED12">
    <property type="expression patterns" value="baseline and differential"/>
</dbReference>
<evidence type="ECO:0000313" key="7">
    <source>
        <dbReference type="WormBase" id="T11A5.6b"/>
    </source>
</evidence>
<name>G5ED12_CAEEL</name>
<dbReference type="HOGENOM" id="CLU_2225578_0_0_1"/>
<dbReference type="Gene3D" id="2.30.30.380">
    <property type="entry name" value="Zn-finger domain of Sec23/24"/>
    <property type="match status" value="1"/>
</dbReference>
<feature type="domain" description="RanBP2-type" evidence="4">
    <location>
        <begin position="6"/>
        <end position="25"/>
    </location>
</feature>
<reference evidence="5 6" key="1">
    <citation type="journal article" date="1998" name="Science">
        <title>Genome sequence of the nematode C. elegans: a platform for investigating biology.</title>
        <authorList>
            <consortium name="The C. elegans sequencing consortium"/>
            <person name="Sulson J.E."/>
            <person name="Waterston R."/>
        </authorList>
    </citation>
    <scope>NUCLEOTIDE SEQUENCE [LARGE SCALE GENOMIC DNA]</scope>
    <source>
        <strain evidence="5 6">Bristol N2</strain>
    </source>
</reference>
<dbReference type="InterPro" id="IPR036443">
    <property type="entry name" value="Znf_RanBP2_sf"/>
</dbReference>
<evidence type="ECO:0000313" key="5">
    <source>
        <dbReference type="EMBL" id="CBZ42129.1"/>
    </source>
</evidence>
<dbReference type="Bgee" id="WBGene00011705">
    <property type="expression patterns" value="Expressed in pharyngeal muscle cell (C elegans) and 3 other cell types or tissues"/>
</dbReference>
<protein>
    <submittedName>
        <fullName evidence="5">RanBP2-type domain-containing protein</fullName>
    </submittedName>
</protein>
<gene>
    <name evidence="5 7" type="primary">clp-9</name>
    <name evidence="5" type="ORF">CELE_T11A5.6</name>
    <name evidence="7" type="ORF">T11A5.6</name>
</gene>
<evidence type="ECO:0000256" key="2">
    <source>
        <dbReference type="ARBA" id="ARBA00022771"/>
    </source>
</evidence>
<sequence length="106" mass="11724">MEMTAWNCLYCTLINDPAIFICQGCGSQKPLTKKPAKLTGSFPKIITDTVRDVSNAISDLVNNRDRSPAHNFVRATHFRTPLPNGPFVDGQSNDPRVLYKCNISVA</sequence>
<evidence type="ECO:0000259" key="4">
    <source>
        <dbReference type="PROSITE" id="PS01358"/>
    </source>
</evidence>
<dbReference type="PROSITE" id="PS01358">
    <property type="entry name" value="ZF_RANBP2_1"/>
    <property type="match status" value="1"/>
</dbReference>
<dbReference type="Proteomes" id="UP000001940">
    <property type="component" value="Chromosome V"/>
</dbReference>
<accession>G5ED12</accession>
<proteinExistence type="predicted"/>
<keyword evidence="2" id="KW-0863">Zinc-finger</keyword>
<dbReference type="GO" id="GO:0008270">
    <property type="term" value="F:zinc ion binding"/>
    <property type="evidence" value="ECO:0007669"/>
    <property type="project" value="UniProtKB-KW"/>
</dbReference>
<organism evidence="5 6">
    <name type="scientific">Caenorhabditis elegans</name>
    <dbReference type="NCBI Taxonomy" id="6239"/>
    <lineage>
        <taxon>Eukaryota</taxon>
        <taxon>Metazoa</taxon>
        <taxon>Ecdysozoa</taxon>
        <taxon>Nematoda</taxon>
        <taxon>Chromadorea</taxon>
        <taxon>Rhabditida</taxon>
        <taxon>Rhabditina</taxon>
        <taxon>Rhabditomorpha</taxon>
        <taxon>Rhabditoidea</taxon>
        <taxon>Rhabditidae</taxon>
        <taxon>Peloderinae</taxon>
        <taxon>Caenorhabditis</taxon>
    </lineage>
</organism>
<evidence type="ECO:0000256" key="3">
    <source>
        <dbReference type="ARBA" id="ARBA00022833"/>
    </source>
</evidence>
<keyword evidence="1" id="KW-0479">Metal-binding</keyword>
<dbReference type="SUPFAM" id="SSF90209">
    <property type="entry name" value="Ran binding protein zinc finger-like"/>
    <property type="match status" value="1"/>
</dbReference>
<dbReference type="AGR" id="WB:WBGene00011705"/>
<dbReference type="AlphaFoldDB" id="G5ED12"/>
<keyword evidence="6" id="KW-1185">Reference proteome</keyword>